<proteinExistence type="predicted"/>
<evidence type="ECO:0000256" key="2">
    <source>
        <dbReference type="SAM" id="Phobius"/>
    </source>
</evidence>
<feature type="compositionally biased region" description="Low complexity" evidence="1">
    <location>
        <begin position="19"/>
        <end position="47"/>
    </location>
</feature>
<dbReference type="VEuPathDB" id="VectorBase:AMEM005850"/>
<dbReference type="EnsemblMetazoa" id="AMEM005850-RA">
    <property type="protein sequence ID" value="AMEM005850-PA"/>
    <property type="gene ID" value="AMEM005850"/>
</dbReference>
<protein>
    <submittedName>
        <fullName evidence="3">Uncharacterized protein</fullName>
    </submittedName>
</protein>
<keyword evidence="2" id="KW-0472">Membrane</keyword>
<organism evidence="3 4">
    <name type="scientific">Anopheles merus</name>
    <name type="common">Mosquito</name>
    <dbReference type="NCBI Taxonomy" id="30066"/>
    <lineage>
        <taxon>Eukaryota</taxon>
        <taxon>Metazoa</taxon>
        <taxon>Ecdysozoa</taxon>
        <taxon>Arthropoda</taxon>
        <taxon>Hexapoda</taxon>
        <taxon>Insecta</taxon>
        <taxon>Pterygota</taxon>
        <taxon>Neoptera</taxon>
        <taxon>Endopterygota</taxon>
        <taxon>Diptera</taxon>
        <taxon>Nematocera</taxon>
        <taxon>Culicoidea</taxon>
        <taxon>Culicidae</taxon>
        <taxon>Anophelinae</taxon>
        <taxon>Anopheles</taxon>
    </lineage>
</organism>
<evidence type="ECO:0000313" key="3">
    <source>
        <dbReference type="EnsemblMetazoa" id="AMEM005850-PA"/>
    </source>
</evidence>
<keyword evidence="2" id="KW-1133">Transmembrane helix</keyword>
<dbReference type="Proteomes" id="UP000075903">
    <property type="component" value="Unassembled WGS sequence"/>
</dbReference>
<dbReference type="AlphaFoldDB" id="A0A182UYI9"/>
<evidence type="ECO:0000256" key="1">
    <source>
        <dbReference type="SAM" id="MobiDB-lite"/>
    </source>
</evidence>
<keyword evidence="2" id="KW-0812">Transmembrane</keyword>
<feature type="compositionally biased region" description="Polar residues" evidence="1">
    <location>
        <begin position="54"/>
        <end position="64"/>
    </location>
</feature>
<feature type="transmembrane region" description="Helical" evidence="2">
    <location>
        <begin position="223"/>
        <end position="240"/>
    </location>
</feature>
<feature type="transmembrane region" description="Helical" evidence="2">
    <location>
        <begin position="198"/>
        <end position="217"/>
    </location>
</feature>
<evidence type="ECO:0000313" key="4">
    <source>
        <dbReference type="Proteomes" id="UP000075903"/>
    </source>
</evidence>
<name>A0A182UYI9_ANOME</name>
<sequence>MLSGDLGFRKNPSELGRWSYPPAAAARSPPSASASPGSEPLEPSASSDRGVGFSRTSSEYTCSPDSKKASKLRWRRLSRVKTGFDTCMCRSSRTREAVSLCSIEECGRSRPSLSCSFDLDFGAPAAAGSLPGPPRGDAAVAAAPPLPAPRGPPAAAVGMPLRGPASSAKVASSLASARAVVPHGPSNSYDSPDSWRRLLAADVVAVVVVAAMAAVLGPVFDESLAFFVLAGVFALVAVLLDDLDGCLEEVVLDVEEVVTVVVFLEVVVVVVVDEGLLPVGTSGSLRLSRVGLGGTLGTAIPKGQEGTWSTVGRQTRDA</sequence>
<reference evidence="3" key="1">
    <citation type="submission" date="2020-05" db="UniProtKB">
        <authorList>
            <consortium name="EnsemblMetazoa"/>
        </authorList>
    </citation>
    <scope>IDENTIFICATION</scope>
    <source>
        <strain evidence="3">MAF</strain>
    </source>
</reference>
<keyword evidence="4" id="KW-1185">Reference proteome</keyword>
<feature type="region of interest" description="Disordered" evidence="1">
    <location>
        <begin position="1"/>
        <end position="65"/>
    </location>
</feature>
<accession>A0A182UYI9</accession>